<protein>
    <submittedName>
        <fullName evidence="1">18074_t:CDS:1</fullName>
    </submittedName>
</protein>
<reference evidence="1" key="1">
    <citation type="submission" date="2021-06" db="EMBL/GenBank/DDBJ databases">
        <authorList>
            <person name="Kallberg Y."/>
            <person name="Tangrot J."/>
            <person name="Rosling A."/>
        </authorList>
    </citation>
    <scope>NUCLEOTIDE SEQUENCE</scope>
    <source>
        <strain evidence="1">CL551</strain>
    </source>
</reference>
<name>A0A9N9E040_9GLOM</name>
<dbReference type="AlphaFoldDB" id="A0A9N9E040"/>
<evidence type="ECO:0000313" key="1">
    <source>
        <dbReference type="EMBL" id="CAG8659616.1"/>
    </source>
</evidence>
<dbReference type="Proteomes" id="UP000789342">
    <property type="component" value="Unassembled WGS sequence"/>
</dbReference>
<evidence type="ECO:0000313" key="2">
    <source>
        <dbReference type="Proteomes" id="UP000789342"/>
    </source>
</evidence>
<accession>A0A9N9E040</accession>
<dbReference type="EMBL" id="CAJVPV010011280">
    <property type="protein sequence ID" value="CAG8659616.1"/>
    <property type="molecule type" value="Genomic_DNA"/>
</dbReference>
<comment type="caution">
    <text evidence="1">The sequence shown here is derived from an EMBL/GenBank/DDBJ whole genome shotgun (WGS) entry which is preliminary data.</text>
</comment>
<dbReference type="OrthoDB" id="2403432at2759"/>
<organism evidence="1 2">
    <name type="scientific">Acaulospora morrowiae</name>
    <dbReference type="NCBI Taxonomy" id="94023"/>
    <lineage>
        <taxon>Eukaryota</taxon>
        <taxon>Fungi</taxon>
        <taxon>Fungi incertae sedis</taxon>
        <taxon>Mucoromycota</taxon>
        <taxon>Glomeromycotina</taxon>
        <taxon>Glomeromycetes</taxon>
        <taxon>Diversisporales</taxon>
        <taxon>Acaulosporaceae</taxon>
        <taxon>Acaulospora</taxon>
    </lineage>
</organism>
<sequence length="192" mass="22296">MANLWHAYFDRTDAEDWNILQFYVEWIQDNERNPVNLAYDKSSDKLAKSLRTIVNTCTDNKKITKANSLLAVIKQGGVAVSYFSDGLLARCSHWFISDSMESYSMDLEYDGLYRSWPFLTTRLVVDKTMIPLAGVAIHHLISLEEHVERIAKDFKYRTCRSDITTPTEQMSFTRKFLDSPQLKKLIDSLSFY</sequence>
<keyword evidence="2" id="KW-1185">Reference proteome</keyword>
<gene>
    <name evidence="1" type="ORF">AMORRO_LOCUS10349</name>
</gene>
<proteinExistence type="predicted"/>